<dbReference type="Gene3D" id="3.20.80.10">
    <property type="entry name" value="Regulatory factor, effector binding domain"/>
    <property type="match status" value="1"/>
</dbReference>
<feature type="domain" description="HTH araC/xylS-type" evidence="4">
    <location>
        <begin position="1"/>
        <end position="79"/>
    </location>
</feature>
<dbReference type="OrthoDB" id="8365150at2"/>
<dbReference type="KEGG" id="cthd:CDO33_06380"/>
<dbReference type="Gene3D" id="1.10.10.60">
    <property type="entry name" value="Homeodomain-like"/>
    <property type="match status" value="2"/>
</dbReference>
<evidence type="ECO:0000256" key="3">
    <source>
        <dbReference type="ARBA" id="ARBA00023163"/>
    </source>
</evidence>
<dbReference type="EMBL" id="NIOJ01000101">
    <property type="protein sequence ID" value="PNT94584.1"/>
    <property type="molecule type" value="Genomic_DNA"/>
</dbReference>
<dbReference type="InterPro" id="IPR011256">
    <property type="entry name" value="Reg_factor_effector_dom_sf"/>
</dbReference>
<keyword evidence="6" id="KW-1185">Reference proteome</keyword>
<organism evidence="5 6">
    <name type="scientific">Clostridium thermosuccinogenes</name>
    <dbReference type="NCBI Taxonomy" id="84032"/>
    <lineage>
        <taxon>Bacteria</taxon>
        <taxon>Bacillati</taxon>
        <taxon>Bacillota</taxon>
        <taxon>Clostridia</taxon>
        <taxon>Eubacteriales</taxon>
        <taxon>Clostridiaceae</taxon>
        <taxon>Clostridium</taxon>
    </lineage>
</organism>
<accession>A0A2K2F748</accession>
<dbReference type="PROSITE" id="PS01124">
    <property type="entry name" value="HTH_ARAC_FAMILY_2"/>
    <property type="match status" value="1"/>
</dbReference>
<keyword evidence="1" id="KW-0805">Transcription regulation</keyword>
<dbReference type="AlphaFoldDB" id="A0A2K2F748"/>
<name>A0A2K2F748_9CLOT</name>
<evidence type="ECO:0000259" key="4">
    <source>
        <dbReference type="PROSITE" id="PS01124"/>
    </source>
</evidence>
<keyword evidence="3" id="KW-0804">Transcription</keyword>
<dbReference type="SMART" id="SM00342">
    <property type="entry name" value="HTH_ARAC"/>
    <property type="match status" value="1"/>
</dbReference>
<dbReference type="RefSeq" id="WP_103083241.1">
    <property type="nucleotide sequence ID" value="NZ_CP021850.1"/>
</dbReference>
<keyword evidence="2" id="KW-0238">DNA-binding</keyword>
<dbReference type="InterPro" id="IPR018060">
    <property type="entry name" value="HTH_AraC"/>
</dbReference>
<dbReference type="InterPro" id="IPR009057">
    <property type="entry name" value="Homeodomain-like_sf"/>
</dbReference>
<proteinExistence type="predicted"/>
<evidence type="ECO:0000313" key="6">
    <source>
        <dbReference type="Proteomes" id="UP000236151"/>
    </source>
</evidence>
<reference evidence="5 6" key="1">
    <citation type="submission" date="2017-06" db="EMBL/GenBank/DDBJ databases">
        <title>Investigating the central metabolism of Clostridium thermosuccinogenes.</title>
        <authorList>
            <person name="Koendjbiharie J.G."/>
            <person name="van Kranenburg R."/>
        </authorList>
    </citation>
    <scope>NUCLEOTIDE SEQUENCE [LARGE SCALE GENOMIC DNA]</scope>
    <source>
        <strain evidence="5 6">DSM 5806</strain>
    </source>
</reference>
<evidence type="ECO:0000313" key="5">
    <source>
        <dbReference type="EMBL" id="PNT94584.1"/>
    </source>
</evidence>
<dbReference type="SUPFAM" id="SSF46689">
    <property type="entry name" value="Homeodomain-like"/>
    <property type="match status" value="1"/>
</dbReference>
<sequence length="189" mass="22105">MCPCIRYSNYHFIRVFKEATGLTPADYIRKRRLTEIIKHMRQDVPISEIAFEYGFNSKENFTRAFFSEHHILPTEYKSALNSLKLYEAISFETPPFEISPEFIYLDPFVVTAYKSDEIYTPNFWNKYNSRKWSKKLSGGKVCEDYGISAWNEQENKLDYFIGIRKDNAHGDTEGTVELLIQGGLYAVFS</sequence>
<protein>
    <recommendedName>
        <fullName evidence="4">HTH araC/xylS-type domain-containing protein</fullName>
    </recommendedName>
</protein>
<dbReference type="PANTHER" id="PTHR47504">
    <property type="entry name" value="RIGHT ORIGIN-BINDING PROTEIN"/>
    <property type="match status" value="1"/>
</dbReference>
<dbReference type="Pfam" id="PF12833">
    <property type="entry name" value="HTH_18"/>
    <property type="match status" value="1"/>
</dbReference>
<dbReference type="GO" id="GO:0003700">
    <property type="term" value="F:DNA-binding transcription factor activity"/>
    <property type="evidence" value="ECO:0007669"/>
    <property type="project" value="InterPro"/>
</dbReference>
<evidence type="ECO:0000256" key="1">
    <source>
        <dbReference type="ARBA" id="ARBA00023015"/>
    </source>
</evidence>
<dbReference type="InterPro" id="IPR050959">
    <property type="entry name" value="MarA-like"/>
</dbReference>
<dbReference type="Proteomes" id="UP000236151">
    <property type="component" value="Unassembled WGS sequence"/>
</dbReference>
<comment type="caution">
    <text evidence="5">The sequence shown here is derived from an EMBL/GenBank/DDBJ whole genome shotgun (WGS) entry which is preliminary data.</text>
</comment>
<dbReference type="PANTHER" id="PTHR47504:SF5">
    <property type="entry name" value="RIGHT ORIGIN-BINDING PROTEIN"/>
    <property type="match status" value="1"/>
</dbReference>
<evidence type="ECO:0000256" key="2">
    <source>
        <dbReference type="ARBA" id="ARBA00023125"/>
    </source>
</evidence>
<gene>
    <name evidence="5" type="ORF">CDQ84_18700</name>
</gene>
<dbReference type="GO" id="GO:0043565">
    <property type="term" value="F:sequence-specific DNA binding"/>
    <property type="evidence" value="ECO:0007669"/>
    <property type="project" value="InterPro"/>
</dbReference>